<evidence type="ECO:0000256" key="2">
    <source>
        <dbReference type="ARBA" id="ARBA00022549"/>
    </source>
</evidence>
<reference evidence="8 9" key="1">
    <citation type="submission" date="2023-12" db="EMBL/GenBank/DDBJ databases">
        <title>Baltic Sea Cyanobacteria.</title>
        <authorList>
            <person name="Delbaje E."/>
            <person name="Fewer D.P."/>
            <person name="Shishido T.K."/>
        </authorList>
    </citation>
    <scope>NUCLEOTIDE SEQUENCE [LARGE SCALE GENOMIC DNA]</scope>
    <source>
        <strain evidence="8 9">UHCC 0060</strain>
    </source>
</reference>
<dbReference type="InterPro" id="IPR000357">
    <property type="entry name" value="HEAT"/>
</dbReference>
<evidence type="ECO:0000256" key="5">
    <source>
        <dbReference type="ARBA" id="ARBA00023239"/>
    </source>
</evidence>
<dbReference type="InterPro" id="IPR027417">
    <property type="entry name" value="P-loop_NTPase"/>
</dbReference>
<dbReference type="InterPro" id="IPR021133">
    <property type="entry name" value="HEAT_type_2"/>
</dbReference>
<keyword evidence="3" id="KW-0677">Repeat</keyword>
<gene>
    <name evidence="8" type="ORF">VB695_14925</name>
</gene>
<dbReference type="EMBL" id="JAYGHK010000047">
    <property type="protein sequence ID" value="MEA5609340.1"/>
    <property type="molecule type" value="Genomic_DNA"/>
</dbReference>
<evidence type="ECO:0000256" key="6">
    <source>
        <dbReference type="ARBA" id="ARBA00045876"/>
    </source>
</evidence>
<evidence type="ECO:0000313" key="8">
    <source>
        <dbReference type="EMBL" id="MEA5609340.1"/>
    </source>
</evidence>
<comment type="similarity">
    <text evidence="1">Belongs to the CpcE/RpcE/PecE family.</text>
</comment>
<dbReference type="Gene3D" id="3.40.50.300">
    <property type="entry name" value="P-loop containing nucleotide triphosphate hydrolases"/>
    <property type="match status" value="1"/>
</dbReference>
<dbReference type="InterPro" id="IPR000225">
    <property type="entry name" value="Armadillo"/>
</dbReference>
<dbReference type="Pfam" id="PF13646">
    <property type="entry name" value="HEAT_2"/>
    <property type="match status" value="1"/>
</dbReference>
<keyword evidence="2" id="KW-0042">Antenna complex</keyword>
<evidence type="ECO:0000256" key="4">
    <source>
        <dbReference type="ARBA" id="ARBA00022738"/>
    </source>
</evidence>
<proteinExistence type="inferred from homology"/>
<dbReference type="Pfam" id="PF00149">
    <property type="entry name" value="Metallophos"/>
    <property type="match status" value="1"/>
</dbReference>
<dbReference type="InterPro" id="IPR011989">
    <property type="entry name" value="ARM-like"/>
</dbReference>
<dbReference type="SUPFAM" id="SSF52540">
    <property type="entry name" value="P-loop containing nucleoside triphosphate hydrolases"/>
    <property type="match status" value="1"/>
</dbReference>
<keyword evidence="9" id="KW-1185">Reference proteome</keyword>
<dbReference type="InterPro" id="IPR029052">
    <property type="entry name" value="Metallo-depent_PP-like"/>
</dbReference>
<protein>
    <submittedName>
        <fullName evidence="8">HEAT repeat domain-containing protein</fullName>
    </submittedName>
</protein>
<dbReference type="InterPro" id="IPR004843">
    <property type="entry name" value="Calcineurin-like_PHP"/>
</dbReference>
<dbReference type="PANTHER" id="PTHR12697">
    <property type="entry name" value="PBS LYASE HEAT-LIKE PROTEIN"/>
    <property type="match status" value="1"/>
</dbReference>
<dbReference type="InterPro" id="IPR004155">
    <property type="entry name" value="PBS_lyase_HEAT"/>
</dbReference>
<evidence type="ECO:0000259" key="7">
    <source>
        <dbReference type="Pfam" id="PF00149"/>
    </source>
</evidence>
<comment type="caution">
    <text evidence="8">The sequence shown here is derived from an EMBL/GenBank/DDBJ whole genome shotgun (WGS) entry which is preliminary data.</text>
</comment>
<dbReference type="Gene3D" id="3.60.21.10">
    <property type="match status" value="1"/>
</dbReference>
<dbReference type="SMART" id="SM00567">
    <property type="entry name" value="EZ_HEAT"/>
    <property type="match status" value="3"/>
</dbReference>
<comment type="function">
    <text evidence="6">Catalyzes the hydroxylation of the N(6)-(4-aminobutyl)-L-lysine intermediate produced by deoxyhypusine synthase/DHPS on a critical lysine of the eukaryotic translation initiation factor 5A/eIF-5A. This is the second step of the post-translational modification of that lysine into an unusual amino acid residue named hypusine. Hypusination is unique to mature eIF-5A factor and is essential for its function.</text>
</comment>
<evidence type="ECO:0000313" key="9">
    <source>
        <dbReference type="Proteomes" id="UP001303285"/>
    </source>
</evidence>
<organism evidence="8 9">
    <name type="scientific">Nodularia spumigena UHCC 0060</name>
    <dbReference type="NCBI Taxonomy" id="3110300"/>
    <lineage>
        <taxon>Bacteria</taxon>
        <taxon>Bacillati</taxon>
        <taxon>Cyanobacteriota</taxon>
        <taxon>Cyanophyceae</taxon>
        <taxon>Nostocales</taxon>
        <taxon>Nodulariaceae</taxon>
        <taxon>Nodularia</taxon>
    </lineage>
</organism>
<dbReference type="SUPFAM" id="SSF48371">
    <property type="entry name" value="ARM repeat"/>
    <property type="match status" value="1"/>
</dbReference>
<evidence type="ECO:0000256" key="3">
    <source>
        <dbReference type="ARBA" id="ARBA00022737"/>
    </source>
</evidence>
<dbReference type="PROSITE" id="PS50077">
    <property type="entry name" value="HEAT_REPEAT"/>
    <property type="match status" value="1"/>
</dbReference>
<sequence length="1008" mass="114943">MSNWNDYLTSLSNDYAQWWNDYTLTDVVGQQRVEQNKSPRLLDFTVVVLPTKEERSEAQEKTERLDVLAGLRKYAQEHVLLVGRPGSGKSTALVRLLLEEAEKARSPLNPPLERGEAKSSKSLLLSRADKISGESFSHNKAKSSEPPFLRGAGGIIPVLVELRYYETSVLDLIRDFLKRHRLLLDTATIEKLLFDGQFLLLVDGINELPSATARQNLYTFRQDYEKSTPMIFTTRDLGVGGDLGITKKLEMQPLTAEQMQQFVRAYLPEQGEQMLQNLGDRLREFGETPLLLWMLCSLFEPAGDIPANLGLVFRKFTQIYNDKLKPDIQVTDESRRWWTRLLEHLAFYMTTGDKRTELNVAISRLKAEEVLTQFLQAEKFDKPRDRALEWLQDLLKHHLIQIGANDKIEFRHQLIQEYYTAECLLKQLPNLNDNCLQREYLNYLKWTEPLKLMLELVDDGDGAQAVQVVNLALEVDLQLGAKLAGAVKPEFQQQTVDLVAGLEIPLLFKITLLGLTKSNKAIPGLIKLLEHEDSDVRWSAASALGEIKSEAAIPGLIKLLEHEDSSVRWSAASALGKIKSEAAIPGLIKLLEDEDSSVRRSAASALGKIKSEAAILQIMNLLKNQKFVSANNGDTLRYAVQALEAIQENCQYYKCLTQPKPLPSLPSSQPKTSLMYILHLSDLHFGTPDQAKLWSNQLAIDLQQELEIPHLDALILSGDIADKSTPPEYAAAQQFFDELRQDFPLQPEQIIIVPGNHDLNWQISSEEGYIPTDRKKYQGSMDENCVIDDGGAYFIGVVDPKKYKRRFEHFSNFYQTIKNQPYPLDYDQQYTLDHFPNQNLLILGLNSAWQLDHHYKSRANINMNTLSNALTKIRRQKEYENCIKIAVWHHPLDSAWDDRIKDQSFMEQLTVAGFRFFLHGHVHQAQKGFNEYDAERGLFRICAGTFGAPTHELTTAEPWQYHLMKLENNTLTVRSRKRKTENGAWEADNCWRQGKGKGSLDSYTITWE</sequence>
<dbReference type="InterPro" id="IPR016024">
    <property type="entry name" value="ARM-type_fold"/>
</dbReference>
<keyword evidence="5" id="KW-0456">Lyase</keyword>
<name>A0ABU5UWB3_NODSP</name>
<dbReference type="PROSITE" id="PS50176">
    <property type="entry name" value="ARM_REPEAT"/>
    <property type="match status" value="1"/>
</dbReference>
<evidence type="ECO:0000256" key="1">
    <source>
        <dbReference type="ARBA" id="ARBA00009299"/>
    </source>
</evidence>
<keyword evidence="4" id="KW-0605">Phycobilisome</keyword>
<dbReference type="Pfam" id="PF02985">
    <property type="entry name" value="HEAT"/>
    <property type="match status" value="1"/>
</dbReference>
<feature type="domain" description="Calcineurin-like phosphoesterase" evidence="7">
    <location>
        <begin position="675"/>
        <end position="924"/>
    </location>
</feature>
<dbReference type="Gene3D" id="1.25.10.10">
    <property type="entry name" value="Leucine-rich Repeat Variant"/>
    <property type="match status" value="1"/>
</dbReference>
<dbReference type="PANTHER" id="PTHR12697:SF5">
    <property type="entry name" value="DEOXYHYPUSINE HYDROXYLASE"/>
    <property type="match status" value="1"/>
</dbReference>
<dbReference type="Proteomes" id="UP001303285">
    <property type="component" value="Unassembled WGS sequence"/>
</dbReference>
<dbReference type="RefSeq" id="WP_323245872.1">
    <property type="nucleotide sequence ID" value="NZ_JAYGHK010000047.1"/>
</dbReference>
<dbReference type="SUPFAM" id="SSF56300">
    <property type="entry name" value="Metallo-dependent phosphatases"/>
    <property type="match status" value="1"/>
</dbReference>
<accession>A0ABU5UWB3</accession>